<feature type="domain" description="RecJ OB" evidence="8">
    <location>
        <begin position="473"/>
        <end position="570"/>
    </location>
</feature>
<dbReference type="EMBL" id="JAKNCT010000012">
    <property type="protein sequence ID" value="MCG5031723.1"/>
    <property type="molecule type" value="Genomic_DNA"/>
</dbReference>
<evidence type="ECO:0000259" key="8">
    <source>
        <dbReference type="Pfam" id="PF17768"/>
    </source>
</evidence>
<evidence type="ECO:0000256" key="3">
    <source>
        <dbReference type="ARBA" id="ARBA00022722"/>
    </source>
</evidence>
<dbReference type="NCBIfam" id="TIGR00644">
    <property type="entry name" value="recJ"/>
    <property type="match status" value="1"/>
</dbReference>
<accession>A0ABS9MSW5</accession>
<proteinExistence type="inferred from homology"/>
<feature type="domain" description="DHHA1" evidence="7">
    <location>
        <begin position="363"/>
        <end position="459"/>
    </location>
</feature>
<evidence type="ECO:0000259" key="6">
    <source>
        <dbReference type="Pfam" id="PF01368"/>
    </source>
</evidence>
<dbReference type="InterPro" id="IPR051673">
    <property type="entry name" value="SSDNA_exonuclease_RecJ"/>
</dbReference>
<evidence type="ECO:0000256" key="1">
    <source>
        <dbReference type="ARBA" id="ARBA00005915"/>
    </source>
</evidence>
<keyword evidence="3" id="KW-0540">Nuclease</keyword>
<dbReference type="InterPro" id="IPR004610">
    <property type="entry name" value="RecJ"/>
</dbReference>
<comment type="caution">
    <text evidence="9">The sequence shown here is derived from an EMBL/GenBank/DDBJ whole genome shotgun (WGS) entry which is preliminary data.</text>
</comment>
<gene>
    <name evidence="9" type="primary">recJ</name>
    <name evidence="9" type="ORF">MAF45_09765</name>
</gene>
<comment type="similarity">
    <text evidence="1">Belongs to the RecJ family.</text>
</comment>
<evidence type="ECO:0000256" key="4">
    <source>
        <dbReference type="ARBA" id="ARBA00022801"/>
    </source>
</evidence>
<dbReference type="Proteomes" id="UP001297600">
    <property type="component" value="Unassembled WGS sequence"/>
</dbReference>
<dbReference type="PANTHER" id="PTHR30255:SF2">
    <property type="entry name" value="SINGLE-STRANDED-DNA-SPECIFIC EXONUCLEASE RECJ"/>
    <property type="match status" value="1"/>
</dbReference>
<dbReference type="GO" id="GO:0004527">
    <property type="term" value="F:exonuclease activity"/>
    <property type="evidence" value="ECO:0007669"/>
    <property type="project" value="UniProtKB-KW"/>
</dbReference>
<dbReference type="InterPro" id="IPR041122">
    <property type="entry name" value="RecJ_OB"/>
</dbReference>
<evidence type="ECO:0000256" key="5">
    <source>
        <dbReference type="ARBA" id="ARBA00022839"/>
    </source>
</evidence>
<dbReference type="PANTHER" id="PTHR30255">
    <property type="entry name" value="SINGLE-STRANDED-DNA-SPECIFIC EXONUCLEASE RECJ"/>
    <property type="match status" value="1"/>
</dbReference>
<dbReference type="SUPFAM" id="SSF64182">
    <property type="entry name" value="DHH phosphoesterases"/>
    <property type="match status" value="1"/>
</dbReference>
<dbReference type="Gene3D" id="3.90.1640.30">
    <property type="match status" value="1"/>
</dbReference>
<dbReference type="Pfam" id="PF17768">
    <property type="entry name" value="RecJ_OB"/>
    <property type="match status" value="1"/>
</dbReference>
<protein>
    <recommendedName>
        <fullName evidence="2">Single-stranded-DNA-specific exonuclease RecJ</fullName>
    </recommendedName>
</protein>
<keyword evidence="5 9" id="KW-0269">Exonuclease</keyword>
<dbReference type="Pfam" id="PF01368">
    <property type="entry name" value="DHH"/>
    <property type="match status" value="1"/>
</dbReference>
<dbReference type="Pfam" id="PF02272">
    <property type="entry name" value="DHHA1"/>
    <property type="match status" value="1"/>
</dbReference>
<evidence type="ECO:0000256" key="2">
    <source>
        <dbReference type="ARBA" id="ARBA00019841"/>
    </source>
</evidence>
<keyword evidence="10" id="KW-1185">Reference proteome</keyword>
<dbReference type="InterPro" id="IPR003156">
    <property type="entry name" value="DHHA1_dom"/>
</dbReference>
<evidence type="ECO:0000313" key="10">
    <source>
        <dbReference type="Proteomes" id="UP001297600"/>
    </source>
</evidence>
<feature type="domain" description="DDH" evidence="6">
    <location>
        <begin position="75"/>
        <end position="239"/>
    </location>
</feature>
<evidence type="ECO:0000259" key="7">
    <source>
        <dbReference type="Pfam" id="PF02272"/>
    </source>
</evidence>
<dbReference type="InterPro" id="IPR038763">
    <property type="entry name" value="DHH_sf"/>
</dbReference>
<reference evidence="9 10" key="1">
    <citation type="submission" date="2022-02" db="EMBL/GenBank/DDBJ databases">
        <title>Mesosutterella porci, a novel member of the family Sutterellaceae from pig feces.</title>
        <authorList>
            <person name="Wylensek D."/>
            <person name="Clavel T."/>
        </authorList>
    </citation>
    <scope>NUCLEOTIDE SEQUENCE [LARGE SCALE GENOMIC DNA]</scope>
    <source>
        <strain evidence="10">oilRF-744-wt-GAM-9</strain>
    </source>
</reference>
<sequence>MTKTRFITRPYDPAVSTRLVAEGYSRPVAQALAGRNVISRSDMDTAFSALVSPKSLPGAGRAAQLLADALMRGDRVAVVGDYDCDGATACTVALRGLTMIGFSPSRLCYFVPRRLDMGYGLSPVVVDTLCEENGKPDLIVTVDNGTTSFEGVARCRELGIRVIITDHHLTGRELPEADCFVNPSAPGSLGCPLLRNLAGVGVFFYVLIALRSELRSRGLFSGRPEPNLASLLDLVALGTVADVVPLDRNNRILVAQGIRRLRAGRGSAGLGALFSLATQNRRPLSTLSVKDLGFALAPRINAAGRISSMDIGIECLLSGPDSAMGHAQRLEAINQQRKDIEQGMQAEAQELLEHMDLGSRKSLVLYHKNWHQGLVGLISSRIKEQVNRPVIAFADVGEGLLRGSGRSVPGLQLRDALESVNSTRPGMLLKFGGHALAAGLTIRKKALEDFSEAFEETVKAAAGQDTFTQEILVDGALSPEEFTFRLIHEIDSIVWGQNFEAPLFANTFHVVHQQLLRGGEHLRALVETGGQTLEAVFFRHGELLPGTARLAFRPDVNEWQGRRTLQLLIENMEE</sequence>
<name>A0ABS9MSW5_9BURK</name>
<keyword evidence="4" id="KW-0378">Hydrolase</keyword>
<dbReference type="Gene3D" id="3.10.310.30">
    <property type="match status" value="1"/>
</dbReference>
<organism evidence="9 10">
    <name type="scientific">Mesosutterella porci</name>
    <dbReference type="NCBI Taxonomy" id="2915351"/>
    <lineage>
        <taxon>Bacteria</taxon>
        <taxon>Pseudomonadati</taxon>
        <taxon>Pseudomonadota</taxon>
        <taxon>Betaproteobacteria</taxon>
        <taxon>Burkholderiales</taxon>
        <taxon>Sutterellaceae</taxon>
        <taxon>Mesosutterella</taxon>
    </lineage>
</organism>
<evidence type="ECO:0000313" key="9">
    <source>
        <dbReference type="EMBL" id="MCG5031723.1"/>
    </source>
</evidence>
<dbReference type="RefSeq" id="WP_237980190.1">
    <property type="nucleotide sequence ID" value="NZ_JAKNCT010000012.1"/>
</dbReference>
<dbReference type="InterPro" id="IPR001667">
    <property type="entry name" value="DDH_dom"/>
</dbReference>